<evidence type="ECO:0000313" key="6">
    <source>
        <dbReference type="EMBL" id="GFO07307.1"/>
    </source>
</evidence>
<keyword evidence="3" id="KW-0472">Membrane</keyword>
<evidence type="ECO:0000313" key="7">
    <source>
        <dbReference type="Proteomes" id="UP000735302"/>
    </source>
</evidence>
<dbReference type="InterPro" id="IPR000742">
    <property type="entry name" value="EGF"/>
</dbReference>
<evidence type="ECO:0000256" key="1">
    <source>
        <dbReference type="ARBA" id="ARBA00022536"/>
    </source>
</evidence>
<dbReference type="SMART" id="SM00181">
    <property type="entry name" value="EGF"/>
    <property type="match status" value="4"/>
</dbReference>
<feature type="transmembrane region" description="Helical" evidence="3">
    <location>
        <begin position="641"/>
        <end position="663"/>
    </location>
</feature>
<feature type="domain" description="EGF-like" evidence="5">
    <location>
        <begin position="497"/>
        <end position="534"/>
    </location>
</feature>
<dbReference type="InterPro" id="IPR008979">
    <property type="entry name" value="Galactose-bd-like_sf"/>
</dbReference>
<evidence type="ECO:0000259" key="5">
    <source>
        <dbReference type="SMART" id="SM00181"/>
    </source>
</evidence>
<protein>
    <submittedName>
        <fullName evidence="6">Multiple epidermal growth factor-like domains 10</fullName>
    </submittedName>
</protein>
<dbReference type="PANTHER" id="PTHR24043:SF8">
    <property type="entry name" value="EGF-LIKE DOMAIN-CONTAINING PROTEIN"/>
    <property type="match status" value="1"/>
</dbReference>
<feature type="domain" description="EGF-like" evidence="5">
    <location>
        <begin position="440"/>
        <end position="486"/>
    </location>
</feature>
<dbReference type="Gene3D" id="2.170.300.10">
    <property type="entry name" value="Tie2 ligand-binding domain superfamily"/>
    <property type="match status" value="3"/>
</dbReference>
<dbReference type="GO" id="GO:0005044">
    <property type="term" value="F:scavenger receptor activity"/>
    <property type="evidence" value="ECO:0007669"/>
    <property type="project" value="InterPro"/>
</dbReference>
<dbReference type="Gene3D" id="2.60.120.260">
    <property type="entry name" value="Galactose-binding domain-like"/>
    <property type="match status" value="1"/>
</dbReference>
<dbReference type="Pfam" id="PF22633">
    <property type="entry name" value="F5_F8_type_C_2"/>
    <property type="match status" value="1"/>
</dbReference>
<name>A0AAV4AJY0_9GAST</name>
<evidence type="ECO:0000256" key="2">
    <source>
        <dbReference type="SAM" id="MobiDB-lite"/>
    </source>
</evidence>
<feature type="compositionally biased region" description="Polar residues" evidence="2">
    <location>
        <begin position="704"/>
        <end position="719"/>
    </location>
</feature>
<reference evidence="6 7" key="1">
    <citation type="journal article" date="2021" name="Elife">
        <title>Chloroplast acquisition without the gene transfer in kleptoplastic sea slugs, Plakobranchus ocellatus.</title>
        <authorList>
            <person name="Maeda T."/>
            <person name="Takahashi S."/>
            <person name="Yoshida T."/>
            <person name="Shimamura S."/>
            <person name="Takaki Y."/>
            <person name="Nagai Y."/>
            <person name="Toyoda A."/>
            <person name="Suzuki Y."/>
            <person name="Arimoto A."/>
            <person name="Ishii H."/>
            <person name="Satoh N."/>
            <person name="Nishiyama T."/>
            <person name="Hasebe M."/>
            <person name="Maruyama T."/>
            <person name="Minagawa J."/>
            <person name="Obokata J."/>
            <person name="Shigenobu S."/>
        </authorList>
    </citation>
    <scope>NUCLEOTIDE SEQUENCE [LARGE SCALE GENOMIC DNA]</scope>
</reference>
<dbReference type="InterPro" id="IPR042635">
    <property type="entry name" value="MEGF10/SREC1/2-like"/>
</dbReference>
<accession>A0AAV4AJY0</accession>
<organism evidence="6 7">
    <name type="scientific">Plakobranchus ocellatus</name>
    <dbReference type="NCBI Taxonomy" id="259542"/>
    <lineage>
        <taxon>Eukaryota</taxon>
        <taxon>Metazoa</taxon>
        <taxon>Spiralia</taxon>
        <taxon>Lophotrochozoa</taxon>
        <taxon>Mollusca</taxon>
        <taxon>Gastropoda</taxon>
        <taxon>Heterobranchia</taxon>
        <taxon>Euthyneura</taxon>
        <taxon>Panpulmonata</taxon>
        <taxon>Sacoglossa</taxon>
        <taxon>Placobranchoidea</taxon>
        <taxon>Plakobranchidae</taxon>
        <taxon>Plakobranchus</taxon>
    </lineage>
</organism>
<feature type="chain" id="PRO_5043483945" evidence="4">
    <location>
        <begin position="26"/>
        <end position="763"/>
    </location>
</feature>
<keyword evidence="3" id="KW-1133">Transmembrane helix</keyword>
<keyword evidence="7" id="KW-1185">Reference proteome</keyword>
<dbReference type="SUPFAM" id="SSF49785">
    <property type="entry name" value="Galactose-binding domain-like"/>
    <property type="match status" value="1"/>
</dbReference>
<feature type="region of interest" description="Disordered" evidence="2">
    <location>
        <begin position="693"/>
        <end position="731"/>
    </location>
</feature>
<feature type="domain" description="EGF-like" evidence="5">
    <location>
        <begin position="594"/>
        <end position="627"/>
    </location>
</feature>
<proteinExistence type="predicted"/>
<keyword evidence="1" id="KW-0245">EGF-like domain</keyword>
<dbReference type="AlphaFoldDB" id="A0AAV4AJY0"/>
<feature type="signal peptide" evidence="4">
    <location>
        <begin position="1"/>
        <end position="25"/>
    </location>
</feature>
<dbReference type="Proteomes" id="UP000735302">
    <property type="component" value="Unassembled WGS sequence"/>
</dbReference>
<dbReference type="EMBL" id="BLXT01003854">
    <property type="protein sequence ID" value="GFO07307.1"/>
    <property type="molecule type" value="Genomic_DNA"/>
</dbReference>
<evidence type="ECO:0000256" key="4">
    <source>
        <dbReference type="SAM" id="SignalP"/>
    </source>
</evidence>
<comment type="caution">
    <text evidence="6">The sequence shown here is derived from an EMBL/GenBank/DDBJ whole genome shotgun (WGS) entry which is preliminary data.</text>
</comment>
<keyword evidence="4" id="KW-0732">Signal</keyword>
<evidence type="ECO:0000256" key="3">
    <source>
        <dbReference type="SAM" id="Phobius"/>
    </source>
</evidence>
<gene>
    <name evidence="6" type="ORF">PoB_003381200</name>
</gene>
<keyword evidence="3" id="KW-0812">Transmembrane</keyword>
<feature type="domain" description="EGF-like" evidence="5">
    <location>
        <begin position="545"/>
        <end position="579"/>
    </location>
</feature>
<sequence length="763" mass="82338">MFDLKLVEMSRILCLALTLTALCTAQQCDPGLFGNLCQFRCHCAENGECSVRDGACNNGCDAQWFGPACQYESAGYSTMPGLESEMSWLTDNDDTTCNSGNTQNVTVALDIPQPLTWIRVMVSNSAALDQFQLSYQIEGADNSYTHNGHVSAKVDNTTLDIYCPTSDSVSHLTLTGNVVAGLCSLRISGGRNVALYQRATQSSTYLNWYAGYAVDGNPGIPNNPHSLENTCSHTEPNAGPAYWLLTFADAVSINRLVVYNRREPSRTVDGCCEERLVNFTVEAYPPLGSAAAYTYTDPGGPAQQVYSLIPSPRIDSAVERIRFDLSQNTMSNILTLCEVIIYGEIVCPAGMFGRQCERACNCADQTEACLVSTGGCPSGCAAGYIGEDCKQRCQAGKYGPQCSETCSEFCAWGMEFCSTVDGTCDQGCSPGYQEPLCTEDCPSGTFGLGCSNQCSANCAGPSHLCHHVNGICLLGCNPGYQGEQCIDKCSPGTYGTQCQEMCSVHCAGESNSCNHVNGTCDLGCDDGYHGTLCLEECPSSKFGQRCEGNCSFRCVNKDCNHETGQCIQCADGFIGFTCEQTCRRGSYGARCEQTCSDHCAGEDAICDYRDGSCYLGCEQGYKPPRCQDALQAKEDSISAGAIAGIVVAVIIVVVAVGIGVVLWRRYKKAKRQREPLEFPKVEEPRDYVKMPNLSEKAPKHGQDNPASSCTDTGLTTHTNHPGDPYAEIRDMEGDGRPAVTEKEEDFYLQPASVPADGLELRFQ</sequence>
<dbReference type="PANTHER" id="PTHR24043">
    <property type="entry name" value="SCAVENGER RECEPTOR CLASS F"/>
    <property type="match status" value="1"/>
</dbReference>